<dbReference type="AlphaFoldDB" id="A0A317YTD3"/>
<comment type="caution">
    <text evidence="2">The sequence shown here is derived from an EMBL/GenBank/DDBJ whole genome shotgun (WGS) entry which is preliminary data.</text>
</comment>
<dbReference type="InterPro" id="IPR046049">
    <property type="entry name" value="DUF6007"/>
</dbReference>
<dbReference type="OMA" id="GWYDLFF"/>
<keyword evidence="1" id="KW-1133">Transmembrane helix</keyword>
<proteinExistence type="predicted"/>
<dbReference type="Pfam" id="PF19470">
    <property type="entry name" value="DUF6007"/>
    <property type="match status" value="1"/>
</dbReference>
<evidence type="ECO:0000313" key="3">
    <source>
        <dbReference type="EMBL" id="REA83304.1"/>
    </source>
</evidence>
<dbReference type="EMBL" id="QEIT01000010">
    <property type="protein sequence ID" value="PWZ76754.1"/>
    <property type="molecule type" value="Genomic_DNA"/>
</dbReference>
<reference evidence="5" key="3">
    <citation type="journal article" date="2018" name="Vet. Microbiol.">
        <title>Molecular epidemiology of methicillin-resistant staphylococci amongst veterinary personnel, personnel-owned pets, patients and the hospital environment of two companion animal veterinary hospitals.</title>
        <authorList>
            <person name="Worthing K.A."/>
            <person name="Brown J."/>
            <person name="Gerber L."/>
            <person name="Abraham S."/>
            <person name="Trott D."/>
            <person name="Norris J.M."/>
        </authorList>
    </citation>
    <scope>NUCLEOTIDE SEQUENCE [LARGE SCALE GENOMIC DNA]</scope>
    <source>
        <strain evidence="5">ST496-2</strain>
    </source>
</reference>
<evidence type="ECO:0000313" key="5">
    <source>
        <dbReference type="Proteomes" id="UP000256409"/>
    </source>
</evidence>
<dbReference type="Proteomes" id="UP000246800">
    <property type="component" value="Unassembled WGS sequence"/>
</dbReference>
<keyword evidence="1" id="KW-0812">Transmembrane</keyword>
<feature type="transmembrane region" description="Helical" evidence="1">
    <location>
        <begin position="12"/>
        <end position="30"/>
    </location>
</feature>
<protein>
    <submittedName>
        <fullName evidence="2">Uncharacterized protein</fullName>
    </submittedName>
</protein>
<evidence type="ECO:0000256" key="1">
    <source>
        <dbReference type="SAM" id="Phobius"/>
    </source>
</evidence>
<organism evidence="2 4">
    <name type="scientific">Staphylococcus pseudintermedius</name>
    <dbReference type="NCBI Taxonomy" id="283734"/>
    <lineage>
        <taxon>Bacteria</taxon>
        <taxon>Bacillati</taxon>
        <taxon>Bacillota</taxon>
        <taxon>Bacilli</taxon>
        <taxon>Bacillales</taxon>
        <taxon>Staphylococcaceae</taxon>
        <taxon>Staphylococcus</taxon>
        <taxon>Staphylococcus intermedius group</taxon>
    </lineage>
</organism>
<keyword evidence="1" id="KW-0472">Membrane</keyword>
<dbReference type="RefSeq" id="WP_014614558.1">
    <property type="nucleotide sequence ID" value="NZ_BAAFHP010000001.1"/>
</dbReference>
<evidence type="ECO:0000313" key="2">
    <source>
        <dbReference type="EMBL" id="PWZ76754.1"/>
    </source>
</evidence>
<name>A0A317YTD3_STAPS</name>
<feature type="transmembrane region" description="Helical" evidence="1">
    <location>
        <begin position="36"/>
        <end position="58"/>
    </location>
</feature>
<gene>
    <name evidence="2" type="ORF">DD902_01705</name>
    <name evidence="3" type="ORF">DV961_03160</name>
</gene>
<dbReference type="GeneID" id="93824554"/>
<reference evidence="2 4" key="1">
    <citation type="journal article" date="2018" name="Vet. Microbiol.">
        <title>Clonal diversity and geographic distribution of methicillin-resistant Staphylococcus pseudintermedius from Australian animals: Discovery of novel sequence types.</title>
        <authorList>
            <person name="Worthing K.A."/>
            <person name="Abraham S."/>
            <person name="Coombs G.W."/>
            <person name="Pang S."/>
            <person name="Saputra S."/>
            <person name="Jordan D."/>
            <person name="Trott D.J."/>
            <person name="Norris J.M."/>
        </authorList>
    </citation>
    <scope>NUCLEOTIDE SEQUENCE [LARGE SCALE GENOMIC DNA]</scope>
    <source>
        <strain evidence="2 4">ST525 1</strain>
    </source>
</reference>
<accession>A0A317YTD3</accession>
<evidence type="ECO:0000313" key="4">
    <source>
        <dbReference type="Proteomes" id="UP000246800"/>
    </source>
</evidence>
<dbReference type="OrthoDB" id="2413575at2"/>
<sequence>MKKNHLDEALTGISILDLIFVVPFFALFSYLPLEHWWQWIINIIIVVLCALGAAYLFYTIKKRFNSDHH</sequence>
<dbReference type="Proteomes" id="UP000256409">
    <property type="component" value="Unassembled WGS sequence"/>
</dbReference>
<reference evidence="3" key="2">
    <citation type="journal article" date="2018" name="Vet. Microbiol.">
        <title>Methicillin-resistant staphylococci amongst veterinary personnel, personnel-owned pets, patients and the hospital environment of two small animal veterinary hospitals.</title>
        <authorList>
            <person name="Worthing K.A."/>
            <person name="Brown J."/>
            <person name="Gerber L."/>
            <person name="Abraham S."/>
            <person name="Trott D."/>
            <person name="Norris J.M."/>
        </authorList>
    </citation>
    <scope>NUCLEOTIDE SEQUENCE</scope>
    <source>
        <strain evidence="3">ST496-2</strain>
    </source>
</reference>
<dbReference type="EMBL" id="QQPC01000014">
    <property type="protein sequence ID" value="REA83304.1"/>
    <property type="molecule type" value="Genomic_DNA"/>
</dbReference>